<dbReference type="GO" id="GO:0006189">
    <property type="term" value="P:'de novo' IMP biosynthetic process"/>
    <property type="evidence" value="ECO:0007669"/>
    <property type="project" value="UniProtKB-UniPathway"/>
</dbReference>
<dbReference type="EC" id="4.3.2.2" evidence="4 11"/>
<dbReference type="SUPFAM" id="SSF48557">
    <property type="entry name" value="L-aspartase-like"/>
    <property type="match status" value="1"/>
</dbReference>
<evidence type="ECO:0000256" key="2">
    <source>
        <dbReference type="ARBA" id="ARBA00004734"/>
    </source>
</evidence>
<proteinExistence type="inferred from homology"/>
<evidence type="ECO:0000256" key="12">
    <source>
        <dbReference type="RuleBase" id="RU361172"/>
    </source>
</evidence>
<evidence type="ECO:0000256" key="5">
    <source>
        <dbReference type="ARBA" id="ARBA00017058"/>
    </source>
</evidence>
<name>A0A840IKX3_9ACTN</name>
<evidence type="ECO:0000259" key="14">
    <source>
        <dbReference type="SMART" id="SM00998"/>
    </source>
</evidence>
<dbReference type="InterPro" id="IPR008948">
    <property type="entry name" value="L-Aspartase-like"/>
</dbReference>
<dbReference type="Gene3D" id="1.10.275.10">
    <property type="entry name" value="Fumarase/aspartase (N-terminal domain)"/>
    <property type="match status" value="1"/>
</dbReference>
<dbReference type="SMART" id="SM00998">
    <property type="entry name" value="ADSL_C"/>
    <property type="match status" value="1"/>
</dbReference>
<evidence type="ECO:0000256" key="13">
    <source>
        <dbReference type="SAM" id="MobiDB-lite"/>
    </source>
</evidence>
<dbReference type="Gene3D" id="1.20.200.10">
    <property type="entry name" value="Fumarase/aspartase (Central domain)"/>
    <property type="match status" value="1"/>
</dbReference>
<dbReference type="InterPro" id="IPR000362">
    <property type="entry name" value="Fumarate_lyase_fam"/>
</dbReference>
<dbReference type="FunFam" id="1.20.200.10:FF:000008">
    <property type="entry name" value="Adenylosuccinate lyase"/>
    <property type="match status" value="1"/>
</dbReference>
<dbReference type="GO" id="GO:0005829">
    <property type="term" value="C:cytosol"/>
    <property type="evidence" value="ECO:0007669"/>
    <property type="project" value="TreeGrafter"/>
</dbReference>
<dbReference type="UniPathway" id="UPA00074">
    <property type="reaction ID" value="UER00132"/>
</dbReference>
<comment type="similarity">
    <text evidence="3 12">Belongs to the lyase 1 family. Adenylosuccinate lyase subfamily.</text>
</comment>
<evidence type="ECO:0000313" key="16">
    <source>
        <dbReference type="Proteomes" id="UP000585272"/>
    </source>
</evidence>
<protein>
    <recommendedName>
        <fullName evidence="5 11">Adenylosuccinate lyase</fullName>
        <shortName evidence="12">ASL</shortName>
        <ecNumber evidence="4 11">4.3.2.2</ecNumber>
    </recommendedName>
    <alternativeName>
        <fullName evidence="9 12">Adenylosuccinase</fullName>
    </alternativeName>
</protein>
<dbReference type="AlphaFoldDB" id="A0A840IKX3"/>
<dbReference type="EMBL" id="JACHNU010000010">
    <property type="protein sequence ID" value="MBB4664975.1"/>
    <property type="molecule type" value="Genomic_DNA"/>
</dbReference>
<evidence type="ECO:0000256" key="11">
    <source>
        <dbReference type="NCBIfam" id="TIGR00928"/>
    </source>
</evidence>
<dbReference type="RefSeq" id="WP_183345492.1">
    <property type="nucleotide sequence ID" value="NZ_JACHNU010000010.1"/>
</dbReference>
<dbReference type="PANTHER" id="PTHR43172">
    <property type="entry name" value="ADENYLOSUCCINATE LYASE"/>
    <property type="match status" value="1"/>
</dbReference>
<gene>
    <name evidence="15" type="ORF">BDZ31_004594</name>
</gene>
<dbReference type="PANTHER" id="PTHR43172:SF1">
    <property type="entry name" value="ADENYLOSUCCINATE LYASE"/>
    <property type="match status" value="1"/>
</dbReference>
<evidence type="ECO:0000256" key="6">
    <source>
        <dbReference type="ARBA" id="ARBA00022755"/>
    </source>
</evidence>
<dbReference type="Proteomes" id="UP000585272">
    <property type="component" value="Unassembled WGS sequence"/>
</dbReference>
<dbReference type="InterPro" id="IPR020557">
    <property type="entry name" value="Fumarate_lyase_CS"/>
</dbReference>
<accession>A0A840IKX3</accession>
<evidence type="ECO:0000256" key="8">
    <source>
        <dbReference type="ARBA" id="ARBA00024477"/>
    </source>
</evidence>
<dbReference type="GO" id="GO:0004018">
    <property type="term" value="F:N6-(1,2-dicarboxyethyl)AMP AMP-lyase (fumarate-forming) activity"/>
    <property type="evidence" value="ECO:0007669"/>
    <property type="project" value="UniProtKB-UniRule"/>
</dbReference>
<dbReference type="InterPro" id="IPR004769">
    <property type="entry name" value="Pur_lyase"/>
</dbReference>
<comment type="catalytic activity">
    <reaction evidence="8">
        <text>(2S)-2-[5-amino-1-(5-phospho-beta-D-ribosyl)imidazole-4-carboxamido]succinate = 5-amino-1-(5-phospho-beta-D-ribosyl)imidazole-4-carboxamide + fumarate</text>
        <dbReference type="Rhea" id="RHEA:23920"/>
        <dbReference type="ChEBI" id="CHEBI:29806"/>
        <dbReference type="ChEBI" id="CHEBI:58443"/>
        <dbReference type="ChEBI" id="CHEBI:58475"/>
        <dbReference type="EC" id="4.3.2.2"/>
    </reaction>
    <physiologicalReaction direction="left-to-right" evidence="8">
        <dbReference type="Rhea" id="RHEA:23921"/>
    </physiologicalReaction>
</comment>
<evidence type="ECO:0000256" key="10">
    <source>
        <dbReference type="ARBA" id="ARBA00049115"/>
    </source>
</evidence>
<dbReference type="InterPro" id="IPR019468">
    <property type="entry name" value="AdenyloSucc_lyase_C"/>
</dbReference>
<dbReference type="CDD" id="cd01360">
    <property type="entry name" value="Adenylsuccinate_lyase_1"/>
    <property type="match status" value="1"/>
</dbReference>
<sequence length="425" mass="46734">MIARYTRPELGALWTDEARMTAWRDVEVAACEEMEGPTAEELEAIRAATFTVDAVNEREKTTDHDVAAFVDVLSASAGQAGRWIHYGLTSSDVLDTALGLQLKRAGEVIVPGAHRLTEVLARRAREHKTTVMAGRTHGVHAEPTTFGIVLAGFAFEAHRNAQRLERAFAQASVGAISGAVGTYAATSPDFEERVLARLGLGREPISTQVVARDRHAELLQAIALAGAGLERIATEIRHLQRTEVREAEEPFRKGQKGSSAMPHKRNPIKTEQITGLARLLRGNAQAAVENVALWHERDISHSAPERVILPDSTILIDYLQARTTAVVDGLVVHEERMLENLEITSGALFSQRLLLALIEQAGLIRDDAYRIVQRTAQQAWDTRTPLKQLIAQEPKAAGLDLDAIFDYGHYSRHADELIARLDEIA</sequence>
<comment type="pathway">
    <text evidence="2 12">Purine metabolism; AMP biosynthesis via de novo pathway; AMP from IMP: step 2/2.</text>
</comment>
<dbReference type="Gene3D" id="1.10.40.30">
    <property type="entry name" value="Fumarase/aspartase (C-terminal domain)"/>
    <property type="match status" value="1"/>
</dbReference>
<dbReference type="UniPathway" id="UPA00075">
    <property type="reaction ID" value="UER00336"/>
</dbReference>
<dbReference type="GO" id="GO:0070626">
    <property type="term" value="F:(S)-2-(5-amino-1-(5-phospho-D-ribosyl)imidazole-4-carboxamido) succinate lyase (fumarate-forming) activity"/>
    <property type="evidence" value="ECO:0007669"/>
    <property type="project" value="TreeGrafter"/>
</dbReference>
<organism evidence="15 16">
    <name type="scientific">Conexibacter arvalis</name>
    <dbReference type="NCBI Taxonomy" id="912552"/>
    <lineage>
        <taxon>Bacteria</taxon>
        <taxon>Bacillati</taxon>
        <taxon>Actinomycetota</taxon>
        <taxon>Thermoleophilia</taxon>
        <taxon>Solirubrobacterales</taxon>
        <taxon>Conexibacteraceae</taxon>
        <taxon>Conexibacter</taxon>
    </lineage>
</organism>
<dbReference type="NCBIfam" id="TIGR00928">
    <property type="entry name" value="purB"/>
    <property type="match status" value="1"/>
</dbReference>
<evidence type="ECO:0000256" key="3">
    <source>
        <dbReference type="ARBA" id="ARBA00008273"/>
    </source>
</evidence>
<feature type="domain" description="Adenylosuccinate lyase C-terminal" evidence="14">
    <location>
        <begin position="345"/>
        <end position="422"/>
    </location>
</feature>
<keyword evidence="7 12" id="KW-0456">Lyase</keyword>
<dbReference type="GO" id="GO:0044208">
    <property type="term" value="P:'de novo' AMP biosynthetic process"/>
    <property type="evidence" value="ECO:0007669"/>
    <property type="project" value="UniProtKB-UniPathway"/>
</dbReference>
<dbReference type="InterPro" id="IPR022761">
    <property type="entry name" value="Fumarate_lyase_N"/>
</dbReference>
<evidence type="ECO:0000256" key="4">
    <source>
        <dbReference type="ARBA" id="ARBA00012339"/>
    </source>
</evidence>
<dbReference type="PROSITE" id="PS00163">
    <property type="entry name" value="FUMARATE_LYASES"/>
    <property type="match status" value="1"/>
</dbReference>
<dbReference type="PRINTS" id="PR00145">
    <property type="entry name" value="ARGSUCLYASE"/>
</dbReference>
<evidence type="ECO:0000256" key="9">
    <source>
        <dbReference type="ARBA" id="ARBA00030717"/>
    </source>
</evidence>
<evidence type="ECO:0000256" key="1">
    <source>
        <dbReference type="ARBA" id="ARBA00004706"/>
    </source>
</evidence>
<evidence type="ECO:0000256" key="7">
    <source>
        <dbReference type="ARBA" id="ARBA00023239"/>
    </source>
</evidence>
<comment type="pathway">
    <text evidence="1 12">Purine metabolism; IMP biosynthesis via de novo pathway; 5-amino-1-(5-phospho-D-ribosyl)imidazole-4-carboxamide from 5-amino-1-(5-phospho-D-ribosyl)imidazole-4-carboxylate: step 2/2.</text>
</comment>
<keyword evidence="16" id="KW-1185">Reference proteome</keyword>
<dbReference type="Pfam" id="PF10397">
    <property type="entry name" value="ADSL_C"/>
    <property type="match status" value="1"/>
</dbReference>
<evidence type="ECO:0000313" key="15">
    <source>
        <dbReference type="EMBL" id="MBB4664975.1"/>
    </source>
</evidence>
<comment type="caution">
    <text evidence="15">The sequence shown here is derived from an EMBL/GenBank/DDBJ whole genome shotgun (WGS) entry which is preliminary data.</text>
</comment>
<dbReference type="InterPro" id="IPR024083">
    <property type="entry name" value="Fumarase/histidase_N"/>
</dbReference>
<feature type="region of interest" description="Disordered" evidence="13">
    <location>
        <begin position="244"/>
        <end position="265"/>
    </location>
</feature>
<reference evidence="15 16" key="1">
    <citation type="submission" date="2020-08" db="EMBL/GenBank/DDBJ databases">
        <title>Genomic Encyclopedia of Archaeal and Bacterial Type Strains, Phase II (KMG-II): from individual species to whole genera.</title>
        <authorList>
            <person name="Goeker M."/>
        </authorList>
    </citation>
    <scope>NUCLEOTIDE SEQUENCE [LARGE SCALE GENOMIC DNA]</scope>
    <source>
        <strain evidence="15 16">DSM 23288</strain>
    </source>
</reference>
<comment type="catalytic activity">
    <reaction evidence="10">
        <text>N(6)-(1,2-dicarboxyethyl)-AMP = fumarate + AMP</text>
        <dbReference type="Rhea" id="RHEA:16853"/>
        <dbReference type="ChEBI" id="CHEBI:29806"/>
        <dbReference type="ChEBI" id="CHEBI:57567"/>
        <dbReference type="ChEBI" id="CHEBI:456215"/>
        <dbReference type="EC" id="4.3.2.2"/>
    </reaction>
    <physiologicalReaction direction="left-to-right" evidence="10">
        <dbReference type="Rhea" id="RHEA:16854"/>
    </physiologicalReaction>
</comment>
<dbReference type="Pfam" id="PF00206">
    <property type="entry name" value="Lyase_1"/>
    <property type="match status" value="1"/>
</dbReference>
<keyword evidence="6 12" id="KW-0658">Purine biosynthesis</keyword>
<dbReference type="PRINTS" id="PR00149">
    <property type="entry name" value="FUMRATELYASE"/>
</dbReference>